<dbReference type="GeneID" id="20199381"/>
<keyword evidence="6" id="KW-1185">Reference proteome</keyword>
<organism evidence="5 6">
    <name type="scientific">Helobdella robusta</name>
    <name type="common">Californian leech</name>
    <dbReference type="NCBI Taxonomy" id="6412"/>
    <lineage>
        <taxon>Eukaryota</taxon>
        <taxon>Metazoa</taxon>
        <taxon>Spiralia</taxon>
        <taxon>Lophotrochozoa</taxon>
        <taxon>Annelida</taxon>
        <taxon>Clitellata</taxon>
        <taxon>Hirudinea</taxon>
        <taxon>Rhynchobdellida</taxon>
        <taxon>Glossiphoniidae</taxon>
        <taxon>Helobdella</taxon>
    </lineage>
</organism>
<dbReference type="PANTHER" id="PTHR46094:SF1">
    <property type="entry name" value="INTEGRATOR COMPLEX SUBUNIT 9"/>
    <property type="match status" value="1"/>
</dbReference>
<dbReference type="PANTHER" id="PTHR46094">
    <property type="entry name" value="INTEGRATOR COMPLEX SUBUNIT 9"/>
    <property type="match status" value="1"/>
</dbReference>
<comment type="subcellular location">
    <subcellularLocation>
        <location evidence="1">Nucleus</location>
    </subcellularLocation>
</comment>
<proteinExistence type="predicted"/>
<dbReference type="STRING" id="6412.T1ES31"/>
<keyword evidence="2" id="KW-0539">Nucleus</keyword>
<name>T1ES31_HELRO</name>
<evidence type="ECO:0000256" key="3">
    <source>
        <dbReference type="SAM" id="MobiDB-lite"/>
    </source>
</evidence>
<dbReference type="AlphaFoldDB" id="T1ES31"/>
<evidence type="ECO:0008006" key="7">
    <source>
        <dbReference type="Google" id="ProtNLM"/>
    </source>
</evidence>
<dbReference type="OrthoDB" id="5600060at2759"/>
<accession>T1ES31</accession>
<reference evidence="5" key="3">
    <citation type="submission" date="2015-06" db="UniProtKB">
        <authorList>
            <consortium name="EnsemblMetazoa"/>
        </authorList>
    </citation>
    <scope>IDENTIFICATION</scope>
</reference>
<evidence type="ECO:0000256" key="2">
    <source>
        <dbReference type="ARBA" id="ARBA00023242"/>
    </source>
</evidence>
<dbReference type="HOGENOM" id="CLU_1050813_0_0_1"/>
<evidence type="ECO:0000313" key="6">
    <source>
        <dbReference type="Proteomes" id="UP000015101"/>
    </source>
</evidence>
<dbReference type="EnsemblMetazoa" id="HelroT161956">
    <property type="protein sequence ID" value="HelroP161956"/>
    <property type="gene ID" value="HelroG161956"/>
</dbReference>
<evidence type="ECO:0000313" key="4">
    <source>
        <dbReference type="EMBL" id="ESO02665.1"/>
    </source>
</evidence>
<dbReference type="InParanoid" id="T1ES31"/>
<dbReference type="GO" id="GO:0016180">
    <property type="term" value="P:snRNA processing"/>
    <property type="evidence" value="ECO:0007669"/>
    <property type="project" value="InterPro"/>
</dbReference>
<reference evidence="6" key="1">
    <citation type="submission" date="2012-12" db="EMBL/GenBank/DDBJ databases">
        <authorList>
            <person name="Hellsten U."/>
            <person name="Grimwood J."/>
            <person name="Chapman J.A."/>
            <person name="Shapiro H."/>
            <person name="Aerts A."/>
            <person name="Otillar R.P."/>
            <person name="Terry A.Y."/>
            <person name="Boore J.L."/>
            <person name="Simakov O."/>
            <person name="Marletaz F."/>
            <person name="Cho S.-J."/>
            <person name="Edsinger-Gonzales E."/>
            <person name="Havlak P."/>
            <person name="Kuo D.-H."/>
            <person name="Larsson T."/>
            <person name="Lv J."/>
            <person name="Arendt D."/>
            <person name="Savage R."/>
            <person name="Osoegawa K."/>
            <person name="de Jong P."/>
            <person name="Lindberg D.R."/>
            <person name="Seaver E.C."/>
            <person name="Weisblat D.A."/>
            <person name="Putnam N.H."/>
            <person name="Grigoriev I.V."/>
            <person name="Rokhsar D.S."/>
        </authorList>
    </citation>
    <scope>NUCLEOTIDE SEQUENCE</scope>
</reference>
<dbReference type="EMBL" id="AMQM01000984">
    <property type="status" value="NOT_ANNOTATED_CDS"/>
    <property type="molecule type" value="Genomic_DNA"/>
</dbReference>
<sequence>MRIHNLSTNPNFPCSLLNVNNVTVMLDCALDVSTLSLFAPLDVIPSQQCQSDSFSIKNVQKDFLDVFSVKYINTTPEFIIPNIELLDVSMIDVVLISNFNYILGLPYVTEHPDFRGVVYATEPTTQFGKLLMEEYTKPLEKVNRPRSLKSLFSKSSQISELASLRRTALATNNNNNGSSSNNTATTITNNISNNNKEFPSLRRWRKMYSSSDVLSCLRKMEVIAYNEAKEIPGGLILQAFSSGFCIGSCNWTISSPYHKAGNSKI</sequence>
<dbReference type="EMBL" id="KB096742">
    <property type="protein sequence ID" value="ESO02665.1"/>
    <property type="molecule type" value="Genomic_DNA"/>
</dbReference>
<reference evidence="4 6" key="2">
    <citation type="journal article" date="2013" name="Nature">
        <title>Insights into bilaterian evolution from three spiralian genomes.</title>
        <authorList>
            <person name="Simakov O."/>
            <person name="Marletaz F."/>
            <person name="Cho S.J."/>
            <person name="Edsinger-Gonzales E."/>
            <person name="Havlak P."/>
            <person name="Hellsten U."/>
            <person name="Kuo D.H."/>
            <person name="Larsson T."/>
            <person name="Lv J."/>
            <person name="Arendt D."/>
            <person name="Savage R."/>
            <person name="Osoegawa K."/>
            <person name="de Jong P."/>
            <person name="Grimwood J."/>
            <person name="Chapman J.A."/>
            <person name="Shapiro H."/>
            <person name="Aerts A."/>
            <person name="Otillar R.P."/>
            <person name="Terry A.Y."/>
            <person name="Boore J.L."/>
            <person name="Grigoriev I.V."/>
            <person name="Lindberg D.R."/>
            <person name="Seaver E.C."/>
            <person name="Weisblat D.A."/>
            <person name="Putnam N.H."/>
            <person name="Rokhsar D.S."/>
        </authorList>
    </citation>
    <scope>NUCLEOTIDE SEQUENCE</scope>
</reference>
<protein>
    <recommendedName>
        <fullName evidence="7">Integrator complex subunit 9</fullName>
    </recommendedName>
</protein>
<dbReference type="InterPro" id="IPR027074">
    <property type="entry name" value="Integrator_9su"/>
</dbReference>
<dbReference type="Gene3D" id="3.60.15.10">
    <property type="entry name" value="Ribonuclease Z/Hydroxyacylglutathione hydrolase-like"/>
    <property type="match status" value="1"/>
</dbReference>
<dbReference type="eggNOG" id="KOG1138">
    <property type="taxonomic scope" value="Eukaryota"/>
</dbReference>
<dbReference type="KEGG" id="hro:HELRODRAFT_161956"/>
<dbReference type="Proteomes" id="UP000015101">
    <property type="component" value="Unassembled WGS sequence"/>
</dbReference>
<evidence type="ECO:0000256" key="1">
    <source>
        <dbReference type="ARBA" id="ARBA00004123"/>
    </source>
</evidence>
<evidence type="ECO:0000313" key="5">
    <source>
        <dbReference type="EnsemblMetazoa" id="HelroP161956"/>
    </source>
</evidence>
<dbReference type="RefSeq" id="XP_009020073.1">
    <property type="nucleotide sequence ID" value="XM_009021825.1"/>
</dbReference>
<dbReference type="GO" id="GO:0032039">
    <property type="term" value="C:integrator complex"/>
    <property type="evidence" value="ECO:0007669"/>
    <property type="project" value="InterPro"/>
</dbReference>
<dbReference type="SUPFAM" id="SSF56281">
    <property type="entry name" value="Metallo-hydrolase/oxidoreductase"/>
    <property type="match status" value="1"/>
</dbReference>
<gene>
    <name evidence="5" type="primary">20199381</name>
    <name evidence="4" type="ORF">HELRODRAFT_161956</name>
</gene>
<feature type="region of interest" description="Disordered" evidence="3">
    <location>
        <begin position="171"/>
        <end position="191"/>
    </location>
</feature>
<dbReference type="InterPro" id="IPR036866">
    <property type="entry name" value="RibonucZ/Hydroxyglut_hydro"/>
</dbReference>
<dbReference type="CTD" id="20199381"/>